<dbReference type="Proteomes" id="UP000550707">
    <property type="component" value="Unassembled WGS sequence"/>
</dbReference>
<evidence type="ECO:0000256" key="1">
    <source>
        <dbReference type="SAM" id="MobiDB-lite"/>
    </source>
</evidence>
<proteinExistence type="predicted"/>
<dbReference type="EMBL" id="JACASF010000012">
    <property type="protein sequence ID" value="KAF6444147.1"/>
    <property type="molecule type" value="Genomic_DNA"/>
</dbReference>
<evidence type="ECO:0000313" key="3">
    <source>
        <dbReference type="Proteomes" id="UP000550707"/>
    </source>
</evidence>
<keyword evidence="3" id="KW-1185">Reference proteome</keyword>
<reference evidence="2 3" key="1">
    <citation type="journal article" date="2020" name="Nature">
        <title>Six reference-quality genomes reveal evolution of bat adaptations.</title>
        <authorList>
            <person name="Jebb D."/>
            <person name="Huang Z."/>
            <person name="Pippel M."/>
            <person name="Hughes G.M."/>
            <person name="Lavrichenko K."/>
            <person name="Devanna P."/>
            <person name="Winkler S."/>
            <person name="Jermiin L.S."/>
            <person name="Skirmuntt E.C."/>
            <person name="Katzourakis A."/>
            <person name="Burkitt-Gray L."/>
            <person name="Ray D.A."/>
            <person name="Sullivan K.A.M."/>
            <person name="Roscito J.G."/>
            <person name="Kirilenko B.M."/>
            <person name="Davalos L.M."/>
            <person name="Corthals A.P."/>
            <person name="Power M.L."/>
            <person name="Jones G."/>
            <person name="Ransome R.D."/>
            <person name="Dechmann D.K.N."/>
            <person name="Locatelli A.G."/>
            <person name="Puechmaille S.J."/>
            <person name="Fedrigo O."/>
            <person name="Jarvis E.D."/>
            <person name="Hiller M."/>
            <person name="Vernes S.C."/>
            <person name="Myers E.W."/>
            <person name="Teeling E.C."/>
        </authorList>
    </citation>
    <scope>NUCLEOTIDE SEQUENCE [LARGE SCALE GENOMIC DNA]</scope>
    <source>
        <strain evidence="2">MMolMol1</strain>
        <tissue evidence="2">Muscle</tissue>
    </source>
</reference>
<accession>A0A7J8F8R6</accession>
<protein>
    <submittedName>
        <fullName evidence="2">Uncharacterized protein</fullName>
    </submittedName>
</protein>
<organism evidence="2 3">
    <name type="scientific">Molossus molossus</name>
    <name type="common">Pallas' mastiff bat</name>
    <name type="synonym">Vespertilio molossus</name>
    <dbReference type="NCBI Taxonomy" id="27622"/>
    <lineage>
        <taxon>Eukaryota</taxon>
        <taxon>Metazoa</taxon>
        <taxon>Chordata</taxon>
        <taxon>Craniata</taxon>
        <taxon>Vertebrata</taxon>
        <taxon>Euteleostomi</taxon>
        <taxon>Mammalia</taxon>
        <taxon>Eutheria</taxon>
        <taxon>Laurasiatheria</taxon>
        <taxon>Chiroptera</taxon>
        <taxon>Yangochiroptera</taxon>
        <taxon>Molossidae</taxon>
        <taxon>Molossus</taxon>
    </lineage>
</organism>
<name>A0A7J8F8R6_MOLMO</name>
<dbReference type="AlphaFoldDB" id="A0A7J8F8R6"/>
<gene>
    <name evidence="2" type="ORF">HJG59_008462</name>
</gene>
<dbReference type="InParanoid" id="A0A7J8F8R6"/>
<evidence type="ECO:0000313" key="2">
    <source>
        <dbReference type="EMBL" id="KAF6444147.1"/>
    </source>
</evidence>
<sequence>MPSRSIHVAAKDKMAFSLWLCNIPTHRAPRLLQPFVFDGRSGGFHLLAIVTLRRTEDAYVFLFWINTQKWRCWAIWQERHARNRTRDLAASQSPQDCSGRTQITPTRWTAVRVCAPSGPATPPSPRGPLTAGWADQTSQE</sequence>
<feature type="region of interest" description="Disordered" evidence="1">
    <location>
        <begin position="114"/>
        <end position="140"/>
    </location>
</feature>
<comment type="caution">
    <text evidence="2">The sequence shown here is derived from an EMBL/GenBank/DDBJ whole genome shotgun (WGS) entry which is preliminary data.</text>
</comment>